<dbReference type="SUPFAM" id="SSF54909">
    <property type="entry name" value="Dimeric alpha+beta barrel"/>
    <property type="match status" value="1"/>
</dbReference>
<reference evidence="3 4" key="1">
    <citation type="submission" date="2023-01" db="EMBL/GenBank/DDBJ databases">
        <title>Novel species of the genus Vogesella isolated from rivers.</title>
        <authorList>
            <person name="Lu H."/>
        </authorList>
    </citation>
    <scope>NUCLEOTIDE SEQUENCE [LARGE SCALE GENOMIC DNA]</scope>
    <source>
        <strain evidence="3 4">DC21W</strain>
    </source>
</reference>
<dbReference type="EMBL" id="JAQQLF010000009">
    <property type="protein sequence ID" value="MDC7717345.1"/>
    <property type="molecule type" value="Genomic_DNA"/>
</dbReference>
<comment type="caution">
    <text evidence="3">The sequence shown here is derived from an EMBL/GenBank/DDBJ whole genome shotgun (WGS) entry which is preliminary data.</text>
</comment>
<dbReference type="Proteomes" id="UP001219956">
    <property type="component" value="Unassembled WGS sequence"/>
</dbReference>
<evidence type="ECO:0000313" key="4">
    <source>
        <dbReference type="Proteomes" id="UP001219956"/>
    </source>
</evidence>
<protein>
    <submittedName>
        <fullName evidence="3">YciI family protein</fullName>
    </submittedName>
</protein>
<comment type="similarity">
    <text evidence="1">Belongs to the YciI family.</text>
</comment>
<dbReference type="RefSeq" id="WP_272751677.1">
    <property type="nucleotide sequence ID" value="NZ_JAQQLF010000009.1"/>
</dbReference>
<evidence type="ECO:0000259" key="2">
    <source>
        <dbReference type="Pfam" id="PF03795"/>
    </source>
</evidence>
<sequence>MHHYLYLLRPTRPDMLRAGLSDHEAECISQHTCYLDDLCLAGKVTLFGRTTADDAQAFAMVLVMTGIESEARAIMQADPVVAGGVMVAELYPFRITGMRGMKV</sequence>
<dbReference type="InterPro" id="IPR011008">
    <property type="entry name" value="Dimeric_a/b-barrel"/>
</dbReference>
<evidence type="ECO:0000313" key="3">
    <source>
        <dbReference type="EMBL" id="MDC7717345.1"/>
    </source>
</evidence>
<dbReference type="InterPro" id="IPR005545">
    <property type="entry name" value="YCII"/>
</dbReference>
<accession>A0ABT5IXP2</accession>
<proteinExistence type="inferred from homology"/>
<organism evidence="3 4">
    <name type="scientific">Vogesella aquatica</name>
    <dbReference type="NCBI Taxonomy" id="2984206"/>
    <lineage>
        <taxon>Bacteria</taxon>
        <taxon>Pseudomonadati</taxon>
        <taxon>Pseudomonadota</taxon>
        <taxon>Betaproteobacteria</taxon>
        <taxon>Neisseriales</taxon>
        <taxon>Chromobacteriaceae</taxon>
        <taxon>Vogesella</taxon>
    </lineage>
</organism>
<name>A0ABT5IXP2_9NEIS</name>
<keyword evidence="4" id="KW-1185">Reference proteome</keyword>
<gene>
    <name evidence="3" type="ORF">PQU95_08995</name>
</gene>
<evidence type="ECO:0000256" key="1">
    <source>
        <dbReference type="ARBA" id="ARBA00007689"/>
    </source>
</evidence>
<feature type="domain" description="YCII-related" evidence="2">
    <location>
        <begin position="8"/>
        <end position="93"/>
    </location>
</feature>
<dbReference type="Pfam" id="PF03795">
    <property type="entry name" value="YCII"/>
    <property type="match status" value="1"/>
</dbReference>